<dbReference type="AlphaFoldDB" id="A0A368FXB7"/>
<comment type="caution">
    <text evidence="2">The sequence shown here is derived from an EMBL/GenBank/DDBJ whole genome shotgun (WGS) entry which is preliminary data.</text>
</comment>
<dbReference type="PANTHER" id="PTHR12997">
    <property type="entry name" value="TYPE I INOSITOL-1,4,5-TRISPHOSPHATE 5-PHOSPHATASE"/>
    <property type="match status" value="1"/>
</dbReference>
<dbReference type="Gene3D" id="3.60.10.10">
    <property type="entry name" value="Endonuclease/exonuclease/phosphatase"/>
    <property type="match status" value="1"/>
</dbReference>
<evidence type="ECO:0000256" key="1">
    <source>
        <dbReference type="ARBA" id="ARBA00022801"/>
    </source>
</evidence>
<keyword evidence="1" id="KW-0378">Hydrolase</keyword>
<gene>
    <name evidence="2" type="ORF">ANCCAN_19227</name>
</gene>
<keyword evidence="3" id="KW-1185">Reference proteome</keyword>
<dbReference type="STRING" id="29170.A0A368FXB7"/>
<accession>A0A368FXB7</accession>
<evidence type="ECO:0000313" key="2">
    <source>
        <dbReference type="EMBL" id="RCN34927.1"/>
    </source>
</evidence>
<dbReference type="InterPro" id="IPR036691">
    <property type="entry name" value="Endo/exonu/phosph_ase_sf"/>
</dbReference>
<dbReference type="EMBL" id="JOJR01000723">
    <property type="protein sequence ID" value="RCN34927.1"/>
    <property type="molecule type" value="Genomic_DNA"/>
</dbReference>
<proteinExistence type="predicted"/>
<name>A0A368FXB7_ANCCA</name>
<dbReference type="GO" id="GO:0004445">
    <property type="term" value="F:inositol-polyphosphate 5-phosphatase activity"/>
    <property type="evidence" value="ECO:0007669"/>
    <property type="project" value="InterPro"/>
</dbReference>
<dbReference type="InterPro" id="IPR039737">
    <property type="entry name" value="INPP5A"/>
</dbReference>
<organism evidence="2 3">
    <name type="scientific">Ancylostoma caninum</name>
    <name type="common">Dog hookworm</name>
    <dbReference type="NCBI Taxonomy" id="29170"/>
    <lineage>
        <taxon>Eukaryota</taxon>
        <taxon>Metazoa</taxon>
        <taxon>Ecdysozoa</taxon>
        <taxon>Nematoda</taxon>
        <taxon>Chromadorea</taxon>
        <taxon>Rhabditida</taxon>
        <taxon>Rhabditina</taxon>
        <taxon>Rhabditomorpha</taxon>
        <taxon>Strongyloidea</taxon>
        <taxon>Ancylostomatidae</taxon>
        <taxon>Ancylostomatinae</taxon>
        <taxon>Ancylostoma</taxon>
    </lineage>
</organism>
<protein>
    <submittedName>
        <fullName evidence="2">Uncharacterized protein</fullName>
    </submittedName>
</protein>
<sequence>MMKTRAPAWCDRVLMNASAYAVVKKGNPSYSSFGRDVCTGDHKTFYDDLYSSSFGQPLPPSGPIDLQFAPKEIKEALKTSKSRAAPGSDRV</sequence>
<reference evidence="2 3" key="1">
    <citation type="submission" date="2014-10" db="EMBL/GenBank/DDBJ databases">
        <title>Draft genome of the hookworm Ancylostoma caninum.</title>
        <authorList>
            <person name="Mitreva M."/>
        </authorList>
    </citation>
    <scope>NUCLEOTIDE SEQUENCE [LARGE SCALE GENOMIC DNA]</scope>
    <source>
        <strain evidence="2 3">Baltimore</strain>
    </source>
</reference>
<dbReference type="Proteomes" id="UP000252519">
    <property type="component" value="Unassembled WGS sequence"/>
</dbReference>
<dbReference type="OrthoDB" id="5780965at2759"/>
<evidence type="ECO:0000313" key="3">
    <source>
        <dbReference type="Proteomes" id="UP000252519"/>
    </source>
</evidence>
<dbReference type="PANTHER" id="PTHR12997:SF2">
    <property type="entry name" value="INOSITOL POLYPHOSPHATE-5-PHOSPHATASE A"/>
    <property type="match status" value="1"/>
</dbReference>